<sequence length="176" mass="19303">MTAGHLNVMRVDQYRFIKRWNPIARSPEHLWALISKAVTITFFASIRLASARLREKFRMLYFRSYVCTAGLLWRRAPSQMRLCSTGCATTAVPSGCATTTTTTTAFCPPVVCVPTVTYSMPYTVTHTRWCAPVQTCVQTCVPAPVVSCTTACTTQAVHQCNPCQPAPVIASTTVGC</sequence>
<evidence type="ECO:0000313" key="1">
    <source>
        <dbReference type="EMBL" id="KLO13573.1"/>
    </source>
</evidence>
<name>A0A0H2RVW6_9AGAM</name>
<keyword evidence="2" id="KW-1185">Reference proteome</keyword>
<gene>
    <name evidence="1" type="ORF">SCHPADRAFT_355225</name>
</gene>
<protein>
    <submittedName>
        <fullName evidence="1">Uncharacterized protein</fullName>
    </submittedName>
</protein>
<accession>A0A0H2RVW6</accession>
<dbReference type="InParanoid" id="A0A0H2RVW6"/>
<organism evidence="1 2">
    <name type="scientific">Schizopora paradoxa</name>
    <dbReference type="NCBI Taxonomy" id="27342"/>
    <lineage>
        <taxon>Eukaryota</taxon>
        <taxon>Fungi</taxon>
        <taxon>Dikarya</taxon>
        <taxon>Basidiomycota</taxon>
        <taxon>Agaricomycotina</taxon>
        <taxon>Agaricomycetes</taxon>
        <taxon>Hymenochaetales</taxon>
        <taxon>Schizoporaceae</taxon>
        <taxon>Schizopora</taxon>
    </lineage>
</organism>
<proteinExistence type="predicted"/>
<evidence type="ECO:0000313" key="2">
    <source>
        <dbReference type="Proteomes" id="UP000053477"/>
    </source>
</evidence>
<dbReference type="AlphaFoldDB" id="A0A0H2RVW6"/>
<dbReference type="Proteomes" id="UP000053477">
    <property type="component" value="Unassembled WGS sequence"/>
</dbReference>
<reference evidence="1 2" key="1">
    <citation type="submission" date="2015-04" db="EMBL/GenBank/DDBJ databases">
        <title>Complete genome sequence of Schizopora paradoxa KUC8140, a cosmopolitan wood degrader in East Asia.</title>
        <authorList>
            <consortium name="DOE Joint Genome Institute"/>
            <person name="Min B."/>
            <person name="Park H."/>
            <person name="Jang Y."/>
            <person name="Kim J.-J."/>
            <person name="Kim K.H."/>
            <person name="Pangilinan J."/>
            <person name="Lipzen A."/>
            <person name="Riley R."/>
            <person name="Grigoriev I.V."/>
            <person name="Spatafora J.W."/>
            <person name="Choi I.-G."/>
        </authorList>
    </citation>
    <scope>NUCLEOTIDE SEQUENCE [LARGE SCALE GENOMIC DNA]</scope>
    <source>
        <strain evidence="1 2">KUC8140</strain>
    </source>
</reference>
<dbReference type="EMBL" id="KQ085957">
    <property type="protein sequence ID" value="KLO13573.1"/>
    <property type="molecule type" value="Genomic_DNA"/>
</dbReference>